<gene>
    <name evidence="7" type="ORF">SLS58_009546</name>
</gene>
<feature type="active site" description="Proton acceptor" evidence="4">
    <location>
        <position position="69"/>
    </location>
</feature>
<feature type="binding site" evidence="4">
    <location>
        <position position="161"/>
    </location>
    <ligand>
        <name>Zn(2+)</name>
        <dbReference type="ChEBI" id="CHEBI:29105"/>
    </ligand>
</feature>
<dbReference type="SUPFAM" id="SSF52467">
    <property type="entry name" value="DHS-like NAD/FAD-binding domain"/>
    <property type="match status" value="1"/>
</dbReference>
<feature type="binding site" evidence="4">
    <location>
        <position position="77"/>
    </location>
    <ligand>
        <name>Zn(2+)</name>
        <dbReference type="ChEBI" id="CHEBI:29105"/>
    </ligand>
</feature>
<dbReference type="PANTHER" id="PTHR11085:SF10">
    <property type="entry name" value="NAD-DEPENDENT PROTEIN DEACYLASE SIRTUIN-5, MITOCHONDRIAL-RELATED"/>
    <property type="match status" value="1"/>
</dbReference>
<evidence type="ECO:0000256" key="3">
    <source>
        <dbReference type="ARBA" id="ARBA00023027"/>
    </source>
</evidence>
<keyword evidence="3" id="KW-0520">NAD</keyword>
<keyword evidence="2" id="KW-0808">Transferase</keyword>
<keyword evidence="4" id="KW-0862">Zinc</keyword>
<comment type="caution">
    <text evidence="7">The sequence shown here is derived from an EMBL/GenBank/DDBJ whole genome shotgun (WGS) entry which is preliminary data.</text>
</comment>
<evidence type="ECO:0000256" key="2">
    <source>
        <dbReference type="ARBA" id="ARBA00022679"/>
    </source>
</evidence>
<dbReference type="PROSITE" id="PS50305">
    <property type="entry name" value="SIRTUIN"/>
    <property type="match status" value="1"/>
</dbReference>
<dbReference type="InterPro" id="IPR026590">
    <property type="entry name" value="Ssirtuin_cat_dom"/>
</dbReference>
<feature type="region of interest" description="Disordered" evidence="5">
    <location>
        <begin position="101"/>
        <end position="141"/>
    </location>
</feature>
<dbReference type="InterPro" id="IPR029035">
    <property type="entry name" value="DHS-like_NAD/FAD-binding_dom"/>
</dbReference>
<feature type="binding site" evidence="4">
    <location>
        <position position="82"/>
    </location>
    <ligand>
        <name>Zn(2+)</name>
        <dbReference type="ChEBI" id="CHEBI:29105"/>
    </ligand>
</feature>
<evidence type="ECO:0000313" key="7">
    <source>
        <dbReference type="EMBL" id="KAL1636940.1"/>
    </source>
</evidence>
<dbReference type="Gene3D" id="3.40.50.1220">
    <property type="entry name" value="TPP-binding domain"/>
    <property type="match status" value="1"/>
</dbReference>
<keyword evidence="8" id="KW-1185">Reference proteome</keyword>
<feature type="compositionally biased region" description="Low complexity" evidence="5">
    <location>
        <begin position="101"/>
        <end position="118"/>
    </location>
</feature>
<feature type="domain" description="Deacetylase sirtuin-type" evidence="6">
    <location>
        <begin position="1"/>
        <end position="268"/>
    </location>
</feature>
<name>A0ABR3TBJ1_9PEZI</name>
<evidence type="ECO:0000256" key="1">
    <source>
        <dbReference type="ARBA" id="ARBA00006924"/>
    </source>
</evidence>
<dbReference type="Gene3D" id="3.30.1600.10">
    <property type="entry name" value="SIR2/SIRT2 'Small Domain"/>
    <property type="match status" value="1"/>
</dbReference>
<keyword evidence="4" id="KW-0479">Metal-binding</keyword>
<accession>A0ABR3TBJ1</accession>
<dbReference type="InterPro" id="IPR026591">
    <property type="entry name" value="Sirtuin_cat_small_dom_sf"/>
</dbReference>
<evidence type="ECO:0000259" key="6">
    <source>
        <dbReference type="PROSITE" id="PS50305"/>
    </source>
</evidence>
<dbReference type="InterPro" id="IPR050134">
    <property type="entry name" value="NAD-dep_sirtuin_deacylases"/>
</dbReference>
<dbReference type="Pfam" id="PF02146">
    <property type="entry name" value="SIR2"/>
    <property type="match status" value="1"/>
</dbReference>
<dbReference type="PANTHER" id="PTHR11085">
    <property type="entry name" value="NAD-DEPENDENT PROTEIN DEACYLASE SIRTUIN-5, MITOCHONDRIAL-RELATED"/>
    <property type="match status" value="1"/>
</dbReference>
<dbReference type="Proteomes" id="UP001521184">
    <property type="component" value="Unassembled WGS sequence"/>
</dbReference>
<sequence length="281" mass="30127">MDAFEIDPGLVWQFYSYRRHMALKAKPNRAHIALAELAKKKPNFQTLSQNVDGLSQRAGHPPSQLHLLHGNLFDVKCSSFFCSHVEHNNFTDPIVPALAIPTTSDTPSSSPQPIDPTTNAARSSSSGGGGGGGSEKELDLSDPTTALPELRLADLPHCPRCTHGLLRPGVVWFGEMLPRETVAAIDDFVGRPDDDDDDDDARIDLVLVIGTSSTVYPAAGYADRARARGARVAVVNVEETPALRDGDWFFQGDAGVVVPELLRGVVGDVGEYMGDGEGEGV</sequence>
<dbReference type="InterPro" id="IPR003000">
    <property type="entry name" value="Sirtuin"/>
</dbReference>
<reference evidence="7 8" key="1">
    <citation type="journal article" date="2023" name="Plant Dis.">
        <title>First Report of Diplodia intermedia Causing Canker and Dieback Diseases on Apple Trees in Canada.</title>
        <authorList>
            <person name="Ellouze W."/>
            <person name="Ilyukhin E."/>
            <person name="Sulman M."/>
            <person name="Ali S."/>
        </authorList>
    </citation>
    <scope>NUCLEOTIDE SEQUENCE [LARGE SCALE GENOMIC DNA]</scope>
    <source>
        <strain evidence="7 8">M45-28</strain>
    </source>
</reference>
<evidence type="ECO:0000256" key="5">
    <source>
        <dbReference type="SAM" id="MobiDB-lite"/>
    </source>
</evidence>
<evidence type="ECO:0000256" key="4">
    <source>
        <dbReference type="PROSITE-ProRule" id="PRU00236"/>
    </source>
</evidence>
<dbReference type="EMBL" id="JAKEKT020000095">
    <property type="protein sequence ID" value="KAL1636940.1"/>
    <property type="molecule type" value="Genomic_DNA"/>
</dbReference>
<organism evidence="7 8">
    <name type="scientific">Diplodia intermedia</name>
    <dbReference type="NCBI Taxonomy" id="856260"/>
    <lineage>
        <taxon>Eukaryota</taxon>
        <taxon>Fungi</taxon>
        <taxon>Dikarya</taxon>
        <taxon>Ascomycota</taxon>
        <taxon>Pezizomycotina</taxon>
        <taxon>Dothideomycetes</taxon>
        <taxon>Dothideomycetes incertae sedis</taxon>
        <taxon>Botryosphaeriales</taxon>
        <taxon>Botryosphaeriaceae</taxon>
        <taxon>Diplodia</taxon>
    </lineage>
</organism>
<comment type="similarity">
    <text evidence="1">Belongs to the sirtuin family. Class I subfamily.</text>
</comment>
<feature type="binding site" evidence="4">
    <location>
        <position position="158"/>
    </location>
    <ligand>
        <name>Zn(2+)</name>
        <dbReference type="ChEBI" id="CHEBI:29105"/>
    </ligand>
</feature>
<evidence type="ECO:0000313" key="8">
    <source>
        <dbReference type="Proteomes" id="UP001521184"/>
    </source>
</evidence>
<protein>
    <recommendedName>
        <fullName evidence="6">Deacetylase sirtuin-type domain-containing protein</fullName>
    </recommendedName>
</protein>
<proteinExistence type="inferred from homology"/>